<gene>
    <name evidence="1" type="ORF">ACFQ21_23305</name>
</gene>
<sequence>MRILYLFLAIAILASCNNKDYNPALYISKQEQDSLIYSVIRYSSKLPPNSNHENKFESQFDEYYRAVAADYDIRAYYKDEKGTHFFLMTRPARSITPMRESIGCKMVYGPDKEIREYEEVFRTWKMPEDQLNEKFPMLFDKMVRGESLEKYYPKNAGDQYIEFPDGRFYFDKKERKWRDHLIDSLNNRQ</sequence>
<protein>
    <recommendedName>
        <fullName evidence="3">Lipoprotein</fullName>
    </recommendedName>
</protein>
<dbReference type="PROSITE" id="PS51257">
    <property type="entry name" value="PROKAR_LIPOPROTEIN"/>
    <property type="match status" value="1"/>
</dbReference>
<reference evidence="2" key="1">
    <citation type="journal article" date="2019" name="Int. J. Syst. Evol. Microbiol.">
        <title>The Global Catalogue of Microorganisms (GCM) 10K type strain sequencing project: providing services to taxonomists for standard genome sequencing and annotation.</title>
        <authorList>
            <consortium name="The Broad Institute Genomics Platform"/>
            <consortium name="The Broad Institute Genome Sequencing Center for Infectious Disease"/>
            <person name="Wu L."/>
            <person name="Ma J."/>
        </authorList>
    </citation>
    <scope>NUCLEOTIDE SEQUENCE [LARGE SCALE GENOMIC DNA]</scope>
    <source>
        <strain evidence="2">CCUG 58938</strain>
    </source>
</reference>
<dbReference type="RefSeq" id="WP_377583213.1">
    <property type="nucleotide sequence ID" value="NZ_JBHTKA010000008.1"/>
</dbReference>
<proteinExistence type="predicted"/>
<organism evidence="1 2">
    <name type="scientific">Ohtaekwangia kribbensis</name>
    <dbReference type="NCBI Taxonomy" id="688913"/>
    <lineage>
        <taxon>Bacteria</taxon>
        <taxon>Pseudomonadati</taxon>
        <taxon>Bacteroidota</taxon>
        <taxon>Cytophagia</taxon>
        <taxon>Cytophagales</taxon>
        <taxon>Fulvivirgaceae</taxon>
        <taxon>Ohtaekwangia</taxon>
    </lineage>
</organism>
<keyword evidence="2" id="KW-1185">Reference proteome</keyword>
<dbReference type="Proteomes" id="UP001597112">
    <property type="component" value="Unassembled WGS sequence"/>
</dbReference>
<evidence type="ECO:0000313" key="1">
    <source>
        <dbReference type="EMBL" id="MFD1002272.1"/>
    </source>
</evidence>
<evidence type="ECO:0008006" key="3">
    <source>
        <dbReference type="Google" id="ProtNLM"/>
    </source>
</evidence>
<comment type="caution">
    <text evidence="1">The sequence shown here is derived from an EMBL/GenBank/DDBJ whole genome shotgun (WGS) entry which is preliminary data.</text>
</comment>
<evidence type="ECO:0000313" key="2">
    <source>
        <dbReference type="Proteomes" id="UP001597112"/>
    </source>
</evidence>
<dbReference type="EMBL" id="JBHTKA010000008">
    <property type="protein sequence ID" value="MFD1002272.1"/>
    <property type="molecule type" value="Genomic_DNA"/>
</dbReference>
<name>A0ABW3K7N8_9BACT</name>
<accession>A0ABW3K7N8</accession>